<dbReference type="Proteomes" id="UP000620124">
    <property type="component" value="Unassembled WGS sequence"/>
</dbReference>
<accession>A0A8H6Z2N4</accession>
<proteinExistence type="predicted"/>
<evidence type="ECO:0000313" key="1">
    <source>
        <dbReference type="EMBL" id="KAF7368195.1"/>
    </source>
</evidence>
<reference evidence="1" key="1">
    <citation type="submission" date="2020-05" db="EMBL/GenBank/DDBJ databases">
        <title>Mycena genomes resolve the evolution of fungal bioluminescence.</title>
        <authorList>
            <person name="Tsai I.J."/>
        </authorList>
    </citation>
    <scope>NUCLEOTIDE SEQUENCE</scope>
    <source>
        <strain evidence="1">CCC161011</strain>
    </source>
</reference>
<gene>
    <name evidence="1" type="ORF">MVEN_00139100</name>
</gene>
<organism evidence="1 2">
    <name type="scientific">Mycena venus</name>
    <dbReference type="NCBI Taxonomy" id="2733690"/>
    <lineage>
        <taxon>Eukaryota</taxon>
        <taxon>Fungi</taxon>
        <taxon>Dikarya</taxon>
        <taxon>Basidiomycota</taxon>
        <taxon>Agaricomycotina</taxon>
        <taxon>Agaricomycetes</taxon>
        <taxon>Agaricomycetidae</taxon>
        <taxon>Agaricales</taxon>
        <taxon>Marasmiineae</taxon>
        <taxon>Mycenaceae</taxon>
        <taxon>Mycena</taxon>
    </lineage>
</organism>
<sequence>MSFCIQNVLESERYRADNLILSGMPPGPTEPNADQLQHPLKLIVDDLIELYENGVIITTPEYPEGILVRVALVGIIADHPAMCKLCGFADKNHKFAPCTKCTVLYDKLASKKSLKNDFPARNGEEHRRLCYQYAALPTSKLKEEFFKKILGG</sequence>
<evidence type="ECO:0000313" key="2">
    <source>
        <dbReference type="Proteomes" id="UP000620124"/>
    </source>
</evidence>
<name>A0A8H6Z2N4_9AGAR</name>
<dbReference type="Pfam" id="PF02992">
    <property type="entry name" value="Transposase_21"/>
    <property type="match status" value="1"/>
</dbReference>
<keyword evidence="2" id="KW-1185">Reference proteome</keyword>
<dbReference type="InterPro" id="IPR004242">
    <property type="entry name" value="Transposase_21"/>
</dbReference>
<dbReference type="AlphaFoldDB" id="A0A8H6Z2N4"/>
<protein>
    <submittedName>
        <fullName evidence="1">Uncharacterized protein</fullName>
    </submittedName>
</protein>
<dbReference type="EMBL" id="JACAZI010000002">
    <property type="protein sequence ID" value="KAF7368195.1"/>
    <property type="molecule type" value="Genomic_DNA"/>
</dbReference>
<comment type="caution">
    <text evidence="1">The sequence shown here is derived from an EMBL/GenBank/DDBJ whole genome shotgun (WGS) entry which is preliminary data.</text>
</comment>
<dbReference type="OrthoDB" id="3039677at2759"/>